<dbReference type="AlphaFoldDB" id="A0A4D9EK38"/>
<comment type="caution">
    <text evidence="2">The sequence shown here is derived from an EMBL/GenBank/DDBJ whole genome shotgun (WGS) entry which is preliminary data.</text>
</comment>
<organism evidence="2 3">
    <name type="scientific">Platysternon megacephalum</name>
    <name type="common">big-headed turtle</name>
    <dbReference type="NCBI Taxonomy" id="55544"/>
    <lineage>
        <taxon>Eukaryota</taxon>
        <taxon>Metazoa</taxon>
        <taxon>Chordata</taxon>
        <taxon>Craniata</taxon>
        <taxon>Vertebrata</taxon>
        <taxon>Euteleostomi</taxon>
        <taxon>Archelosauria</taxon>
        <taxon>Testudinata</taxon>
        <taxon>Testudines</taxon>
        <taxon>Cryptodira</taxon>
        <taxon>Durocryptodira</taxon>
        <taxon>Testudinoidea</taxon>
        <taxon>Platysternidae</taxon>
        <taxon>Platysternon</taxon>
    </lineage>
</organism>
<keyword evidence="1" id="KW-0472">Membrane</keyword>
<evidence type="ECO:0000313" key="3">
    <source>
        <dbReference type="Proteomes" id="UP000297703"/>
    </source>
</evidence>
<protein>
    <submittedName>
        <fullName evidence="2">Mesothelin-like protein</fullName>
    </submittedName>
</protein>
<accession>A0A4D9EK38</accession>
<feature type="transmembrane region" description="Helical" evidence="1">
    <location>
        <begin position="21"/>
        <end position="41"/>
    </location>
</feature>
<keyword evidence="1" id="KW-1133">Transmembrane helix</keyword>
<name>A0A4D9EK38_9SAUR</name>
<evidence type="ECO:0000313" key="2">
    <source>
        <dbReference type="EMBL" id="TFK10899.1"/>
    </source>
</evidence>
<reference evidence="2 3" key="2">
    <citation type="submission" date="2019-04" db="EMBL/GenBank/DDBJ databases">
        <title>The genome sequence of big-headed turtle.</title>
        <authorList>
            <person name="Gong S."/>
        </authorList>
    </citation>
    <scope>NUCLEOTIDE SEQUENCE [LARGE SCALE GENOMIC DNA]</scope>
    <source>
        <strain evidence="2">DO16091913</strain>
        <tissue evidence="2">Muscle</tissue>
    </source>
</reference>
<keyword evidence="1" id="KW-0812">Transmembrane</keyword>
<proteinExistence type="predicted"/>
<dbReference type="Proteomes" id="UP000297703">
    <property type="component" value="Unassembled WGS sequence"/>
</dbReference>
<dbReference type="EMBL" id="QXTE01000038">
    <property type="protein sequence ID" value="TFK10899.1"/>
    <property type="molecule type" value="Genomic_DNA"/>
</dbReference>
<gene>
    <name evidence="2" type="ORF">DR999_PMT05902</name>
</gene>
<sequence length="126" mass="14674">MLDFQRQCSIKKQYFQFTGEGNILLLCYTVFTTIFIGSEIWSMTLNTALLYGHNKWKLSLPLVTRVITHYLTAYCRDLFLNHVQGALNKNSWTLLKQILTTPTKNMVQWSIYKSSASNHPSSYIDR</sequence>
<keyword evidence="3" id="KW-1185">Reference proteome</keyword>
<reference evidence="2 3" key="1">
    <citation type="submission" date="2019-04" db="EMBL/GenBank/DDBJ databases">
        <title>Draft genome of the big-headed turtle Platysternon megacephalum.</title>
        <authorList>
            <person name="Gong S."/>
        </authorList>
    </citation>
    <scope>NUCLEOTIDE SEQUENCE [LARGE SCALE GENOMIC DNA]</scope>
    <source>
        <strain evidence="2">DO16091913</strain>
        <tissue evidence="2">Muscle</tissue>
    </source>
</reference>
<evidence type="ECO:0000256" key="1">
    <source>
        <dbReference type="SAM" id="Phobius"/>
    </source>
</evidence>